<dbReference type="AlphaFoldDB" id="A0A7W7Q4U8"/>
<dbReference type="InterPro" id="IPR014993">
    <property type="entry name" value="DUF1841"/>
</dbReference>
<gene>
    <name evidence="1" type="ORF">FHR82_003234</name>
</gene>
<dbReference type="Pfam" id="PF08897">
    <property type="entry name" value="DUF1841"/>
    <property type="match status" value="1"/>
</dbReference>
<evidence type="ECO:0000313" key="1">
    <source>
        <dbReference type="EMBL" id="MBB4907014.1"/>
    </source>
</evidence>
<accession>A0A7W7Q4U8</accession>
<comment type="caution">
    <text evidence="1">The sequence shown here is derived from an EMBL/GenBank/DDBJ whole genome shotgun (WGS) entry which is preliminary data.</text>
</comment>
<name>A0A7W7Q4U8_9PSEU</name>
<sequence>MEHDVDRDVYLGDLPSGVSEDEVERILDRRVFAMPHRGTVIGGEEFDRLDPADPDERSLLIQGEHPEFQQYLADSTWQGEIDGMNPRFHLTMHEVIANQLWADEPPEVWRAAKRLREQGMARHDVLHELARVMAEHMRPTLTRGEPFDEDSYRGALADL</sequence>
<protein>
    <recommendedName>
        <fullName evidence="3">DUF1841 family protein</fullName>
    </recommendedName>
</protein>
<proteinExistence type="predicted"/>
<dbReference type="EMBL" id="JACHJQ010000003">
    <property type="protein sequence ID" value="MBB4907014.1"/>
    <property type="molecule type" value="Genomic_DNA"/>
</dbReference>
<keyword evidence="2" id="KW-1185">Reference proteome</keyword>
<organism evidence="1 2">
    <name type="scientific">Actinophytocola algeriensis</name>
    <dbReference type="NCBI Taxonomy" id="1768010"/>
    <lineage>
        <taxon>Bacteria</taxon>
        <taxon>Bacillati</taxon>
        <taxon>Actinomycetota</taxon>
        <taxon>Actinomycetes</taxon>
        <taxon>Pseudonocardiales</taxon>
        <taxon>Pseudonocardiaceae</taxon>
    </lineage>
</organism>
<dbReference type="Proteomes" id="UP000520767">
    <property type="component" value="Unassembled WGS sequence"/>
</dbReference>
<dbReference type="RefSeq" id="WP_184811144.1">
    <property type="nucleotide sequence ID" value="NZ_JACHJQ010000003.1"/>
</dbReference>
<evidence type="ECO:0000313" key="2">
    <source>
        <dbReference type="Proteomes" id="UP000520767"/>
    </source>
</evidence>
<reference evidence="1 2" key="1">
    <citation type="submission" date="2020-08" db="EMBL/GenBank/DDBJ databases">
        <title>Genomic Encyclopedia of Type Strains, Phase III (KMG-III): the genomes of soil and plant-associated and newly described type strains.</title>
        <authorList>
            <person name="Whitman W."/>
        </authorList>
    </citation>
    <scope>NUCLEOTIDE SEQUENCE [LARGE SCALE GENOMIC DNA]</scope>
    <source>
        <strain evidence="1 2">CECT 8960</strain>
    </source>
</reference>
<evidence type="ECO:0008006" key="3">
    <source>
        <dbReference type="Google" id="ProtNLM"/>
    </source>
</evidence>